<dbReference type="GeneID" id="93482359"/>
<dbReference type="Pfam" id="PF03972">
    <property type="entry name" value="MmgE_PrpD_N"/>
    <property type="match status" value="1"/>
</dbReference>
<dbReference type="InterPro" id="IPR042183">
    <property type="entry name" value="MmgE/PrpD_sf_1"/>
</dbReference>
<accession>C9KQF7</accession>
<dbReference type="InterPro" id="IPR036148">
    <property type="entry name" value="MmgE/PrpD_sf"/>
</dbReference>
<dbReference type="Gene3D" id="1.10.4100.10">
    <property type="entry name" value="2-methylcitrate dehydratase PrpD"/>
    <property type="match status" value="1"/>
</dbReference>
<evidence type="ECO:0000259" key="2">
    <source>
        <dbReference type="Pfam" id="PF03972"/>
    </source>
</evidence>
<dbReference type="InterPro" id="IPR045336">
    <property type="entry name" value="MmgE_PrpD_N"/>
</dbReference>
<evidence type="ECO:0000259" key="3">
    <source>
        <dbReference type="Pfam" id="PF19305"/>
    </source>
</evidence>
<dbReference type="Pfam" id="PF19305">
    <property type="entry name" value="MmgE_PrpD_C"/>
    <property type="match status" value="1"/>
</dbReference>
<dbReference type="GO" id="GO:0016829">
    <property type="term" value="F:lyase activity"/>
    <property type="evidence" value="ECO:0007669"/>
    <property type="project" value="InterPro"/>
</dbReference>
<dbReference type="InterPro" id="IPR045337">
    <property type="entry name" value="MmgE_PrpD_C"/>
</dbReference>
<dbReference type="Gene3D" id="3.30.1330.120">
    <property type="entry name" value="2-methylcitrate dehydratase PrpD"/>
    <property type="match status" value="1"/>
</dbReference>
<organism evidence="4 5">
    <name type="scientific">Mitsuokella multacida DSM 20544</name>
    <dbReference type="NCBI Taxonomy" id="500635"/>
    <lineage>
        <taxon>Bacteria</taxon>
        <taxon>Bacillati</taxon>
        <taxon>Bacillota</taxon>
        <taxon>Negativicutes</taxon>
        <taxon>Selenomonadales</taxon>
        <taxon>Selenomonadaceae</taxon>
        <taxon>Mitsuokella</taxon>
    </lineage>
</organism>
<dbReference type="AlphaFoldDB" id="C9KQF7"/>
<comment type="caution">
    <text evidence="4">The sequence shown here is derived from an EMBL/GenBank/DDBJ whole genome shotgun (WGS) entry which is preliminary data.</text>
</comment>
<dbReference type="RefSeq" id="WP_005842780.1">
    <property type="nucleotide sequence ID" value="NZ_GG697143.2"/>
</dbReference>
<comment type="similarity">
    <text evidence="1">Belongs to the PrpD family.</text>
</comment>
<feature type="domain" description="MmgE/PrpD C-terminal" evidence="3">
    <location>
        <begin position="257"/>
        <end position="400"/>
    </location>
</feature>
<evidence type="ECO:0000256" key="1">
    <source>
        <dbReference type="ARBA" id="ARBA00006174"/>
    </source>
</evidence>
<gene>
    <name evidence="4" type="ORF">MITSMUL_05474</name>
</gene>
<dbReference type="PANTHER" id="PTHR16943:SF8">
    <property type="entry name" value="2-METHYLCITRATE DEHYDRATASE"/>
    <property type="match status" value="1"/>
</dbReference>
<reference evidence="4" key="1">
    <citation type="submission" date="2009-09" db="EMBL/GenBank/DDBJ databases">
        <authorList>
            <person name="Weinstock G."/>
            <person name="Sodergren E."/>
            <person name="Clifton S."/>
            <person name="Fulton L."/>
            <person name="Fulton B."/>
            <person name="Courtney L."/>
            <person name="Fronick C."/>
            <person name="Harrison M."/>
            <person name="Strong C."/>
            <person name="Farmer C."/>
            <person name="Delahaunty K."/>
            <person name="Markovic C."/>
            <person name="Hall O."/>
            <person name="Minx P."/>
            <person name="Tomlinson C."/>
            <person name="Mitreva M."/>
            <person name="Nelson J."/>
            <person name="Hou S."/>
            <person name="Wollam A."/>
            <person name="Pepin K.H."/>
            <person name="Johnson M."/>
            <person name="Bhonagiri V."/>
            <person name="Nash W.E."/>
            <person name="Warren W."/>
            <person name="Chinwalla A."/>
            <person name="Mardis E.R."/>
            <person name="Wilson R.K."/>
        </authorList>
    </citation>
    <scope>NUCLEOTIDE SEQUENCE [LARGE SCALE GENOMIC DNA]</scope>
    <source>
        <strain evidence="4">DSM 20544</strain>
    </source>
</reference>
<dbReference type="eggNOG" id="COG2079">
    <property type="taxonomic scope" value="Bacteria"/>
</dbReference>
<protein>
    <submittedName>
        <fullName evidence="4">MmgE/PrpD family protein</fullName>
    </submittedName>
</protein>
<dbReference type="Proteomes" id="UP000003671">
    <property type="component" value="Unassembled WGS sequence"/>
</dbReference>
<dbReference type="STRING" id="500635.MITSMUL_05474"/>
<proteinExistence type="inferred from homology"/>
<name>C9KQF7_9FIRM</name>
<dbReference type="PANTHER" id="PTHR16943">
    <property type="entry name" value="2-METHYLCITRATE DEHYDRATASE-RELATED"/>
    <property type="match status" value="1"/>
</dbReference>
<dbReference type="HOGENOM" id="CLU_026574_2_2_9"/>
<dbReference type="SUPFAM" id="SSF103378">
    <property type="entry name" value="2-methylcitrate dehydratase PrpD"/>
    <property type="match status" value="1"/>
</dbReference>
<keyword evidence="5" id="KW-1185">Reference proteome</keyword>
<evidence type="ECO:0000313" key="4">
    <source>
        <dbReference type="EMBL" id="EEX67948.1"/>
    </source>
</evidence>
<dbReference type="InterPro" id="IPR042188">
    <property type="entry name" value="MmgE/PrpD_sf_2"/>
</dbReference>
<feature type="domain" description="MmgE/PrpD N-terminal" evidence="2">
    <location>
        <begin position="21"/>
        <end position="227"/>
    </location>
</feature>
<evidence type="ECO:0000313" key="5">
    <source>
        <dbReference type="Proteomes" id="UP000003671"/>
    </source>
</evidence>
<dbReference type="EMBL" id="ABWK02000023">
    <property type="protein sequence ID" value="EEX67948.1"/>
    <property type="molecule type" value="Genomic_DNA"/>
</dbReference>
<dbReference type="PATRIC" id="fig|500635.8.peg.2080"/>
<dbReference type="InterPro" id="IPR005656">
    <property type="entry name" value="MmgE_PrpD"/>
</dbReference>
<sequence length="433" mass="47649">MDQNTTAVVRLIEATELSGRDDLIAQAKRAFLDYLAALLAARREPAVENLRQMTDEGRASDRARLYGFASHYLDFDDAQANIAGHFSTVLYSVLLAVARPDDAVCDFLAAYIAGAELEGLLGARLNPEHRRQGWHSTGTVGTLGAAAAIVRLRRLTGERAAEVLSLAGTQSAGMAFEAGSDGKPLHAGFAAEHAVTAFRLVEAGLNARTNLFDDVTGWLAVFTDGRRYLDVARMQQEWLQPGQILEPGLWMKRHMYCSAAICAADGAEELYRQGLRMADVRSITVHFPPGADRALRYTRPQTGREGQFSVEFIIWQILQHGRIEDAYFRQSTVPQAFLEALPKFHRAYDVPTLPLSERAVPLTAETVDGRHWQADVREPQGSPARPLTIAQQKEKLEMAVGSLSAGHIIDTIGNWPDGEIGPCLDWIKGEMFP</sequence>